<reference evidence="7 8" key="1">
    <citation type="submission" date="2022-07" db="EMBL/GenBank/DDBJ databases">
        <title>Genome-wide signatures of adaptation to extreme environments.</title>
        <authorList>
            <person name="Cho C.H."/>
            <person name="Yoon H.S."/>
        </authorList>
    </citation>
    <scope>NUCLEOTIDE SEQUENCE [LARGE SCALE GENOMIC DNA]</scope>
    <source>
        <strain evidence="7 8">108.79 E11</strain>
    </source>
</reference>
<dbReference type="GO" id="GO:0016020">
    <property type="term" value="C:membrane"/>
    <property type="evidence" value="ECO:0007669"/>
    <property type="project" value="UniProtKB-SubCell"/>
</dbReference>
<dbReference type="PANTHER" id="PTHR11863">
    <property type="entry name" value="STEROL DESATURASE"/>
    <property type="match status" value="1"/>
</dbReference>
<evidence type="ECO:0000313" key="8">
    <source>
        <dbReference type="Proteomes" id="UP001300502"/>
    </source>
</evidence>
<dbReference type="InterPro" id="IPR050307">
    <property type="entry name" value="Sterol_Desaturase_Related"/>
</dbReference>
<gene>
    <name evidence="7" type="ORF">GAYE_SCF61G6537</name>
</gene>
<dbReference type="Pfam" id="PF04116">
    <property type="entry name" value="FA_hydroxylase"/>
    <property type="match status" value="1"/>
</dbReference>
<name>A0AAV9IM99_9RHOD</name>
<keyword evidence="8" id="KW-1185">Reference proteome</keyword>
<feature type="transmembrane region" description="Helical" evidence="5">
    <location>
        <begin position="110"/>
        <end position="129"/>
    </location>
</feature>
<keyword evidence="4 5" id="KW-0472">Membrane</keyword>
<evidence type="ECO:0000256" key="4">
    <source>
        <dbReference type="ARBA" id="ARBA00023136"/>
    </source>
</evidence>
<feature type="domain" description="Fatty acid hydroxylase" evidence="6">
    <location>
        <begin position="115"/>
        <end position="246"/>
    </location>
</feature>
<sequence length="261" mass="30540">MSSWSLEQGWSWLLDNFSEFQLHTLGTFIIHEVCYWGSYVPFLLLDAIPYFRRWKIQRDKVNDASTQWNCILGVLRNHFLLVLPLIIVTHPFFAWMGTRDELPLPSVGEIASQVFLFFVIEDFIFYWGHRALHTPYLYRKVHVVHHLHSSPFGITAEYAHPVEVVFLGTASIAGPMLVGPHLLTLWIYLGLRLVQTVEAHSGYDFPWSPRYWIPFYGGAEFHDYHHKIYSGNYASSFIWNDYMFGTDYAYRLYKAKGMDAS</sequence>
<dbReference type="Proteomes" id="UP001300502">
    <property type="component" value="Unassembled WGS sequence"/>
</dbReference>
<dbReference type="GO" id="GO:0016491">
    <property type="term" value="F:oxidoreductase activity"/>
    <property type="evidence" value="ECO:0007669"/>
    <property type="project" value="InterPro"/>
</dbReference>
<dbReference type="InterPro" id="IPR006694">
    <property type="entry name" value="Fatty_acid_hydroxylase"/>
</dbReference>
<protein>
    <recommendedName>
        <fullName evidence="6">Fatty acid hydroxylase domain-containing protein</fullName>
    </recommendedName>
</protein>
<feature type="transmembrane region" description="Helical" evidence="5">
    <location>
        <begin position="79"/>
        <end position="98"/>
    </location>
</feature>
<dbReference type="AlphaFoldDB" id="A0AAV9IM99"/>
<dbReference type="EMBL" id="JANCYU010000066">
    <property type="protein sequence ID" value="KAK4528592.1"/>
    <property type="molecule type" value="Genomic_DNA"/>
</dbReference>
<evidence type="ECO:0000313" key="7">
    <source>
        <dbReference type="EMBL" id="KAK4528592.1"/>
    </source>
</evidence>
<accession>A0AAV9IM99</accession>
<comment type="subcellular location">
    <subcellularLocation>
        <location evidence="1">Membrane</location>
    </subcellularLocation>
</comment>
<feature type="transmembrane region" description="Helical" evidence="5">
    <location>
        <begin position="20"/>
        <end position="45"/>
    </location>
</feature>
<dbReference type="GO" id="GO:0005506">
    <property type="term" value="F:iron ion binding"/>
    <property type="evidence" value="ECO:0007669"/>
    <property type="project" value="InterPro"/>
</dbReference>
<dbReference type="GO" id="GO:0008610">
    <property type="term" value="P:lipid biosynthetic process"/>
    <property type="evidence" value="ECO:0007669"/>
    <property type="project" value="InterPro"/>
</dbReference>
<organism evidence="7 8">
    <name type="scientific">Galdieria yellowstonensis</name>
    <dbReference type="NCBI Taxonomy" id="3028027"/>
    <lineage>
        <taxon>Eukaryota</taxon>
        <taxon>Rhodophyta</taxon>
        <taxon>Bangiophyceae</taxon>
        <taxon>Galdieriales</taxon>
        <taxon>Galdieriaceae</taxon>
        <taxon>Galdieria</taxon>
    </lineage>
</organism>
<comment type="caution">
    <text evidence="7">The sequence shown here is derived from an EMBL/GenBank/DDBJ whole genome shotgun (WGS) entry which is preliminary data.</text>
</comment>
<evidence type="ECO:0000259" key="6">
    <source>
        <dbReference type="Pfam" id="PF04116"/>
    </source>
</evidence>
<evidence type="ECO:0000256" key="1">
    <source>
        <dbReference type="ARBA" id="ARBA00004370"/>
    </source>
</evidence>
<keyword evidence="2 5" id="KW-0812">Transmembrane</keyword>
<evidence type="ECO:0000256" key="5">
    <source>
        <dbReference type="SAM" id="Phobius"/>
    </source>
</evidence>
<keyword evidence="3 5" id="KW-1133">Transmembrane helix</keyword>
<proteinExistence type="predicted"/>
<evidence type="ECO:0000256" key="3">
    <source>
        <dbReference type="ARBA" id="ARBA00022989"/>
    </source>
</evidence>
<evidence type="ECO:0000256" key="2">
    <source>
        <dbReference type="ARBA" id="ARBA00022692"/>
    </source>
</evidence>